<proteinExistence type="predicted"/>
<accession>A0A443J1S2</accession>
<dbReference type="Proteomes" id="UP000284476">
    <property type="component" value="Unassembled WGS sequence"/>
</dbReference>
<reference evidence="3 4" key="2">
    <citation type="submission" date="2019-01" db="EMBL/GenBank/DDBJ databases">
        <authorList>
            <person name="Li Y."/>
        </authorList>
    </citation>
    <scope>NUCLEOTIDE SEQUENCE [LARGE SCALE GENOMIC DNA]</scope>
    <source>
        <strain evidence="1 4">2D-5</strain>
        <strain evidence="2 3">SK2B-1</strain>
    </source>
</reference>
<comment type="caution">
    <text evidence="1">The sequence shown here is derived from an EMBL/GenBank/DDBJ whole genome shotgun (WGS) entry which is preliminary data.</text>
</comment>
<sequence length="153" mass="17037">MILTGKVDIAAPADTVFGNVTDFDLWVPQARRKGVTMRRTDGGGDPVPGMTWETDFRFRGKIRHMDSEVVRLLRPEEMAIRSLSRGFEFFVTLQIVALAAARSRLHVSLEAKPRTLGARLLLQSARLGQSGLEAKFRSRIEGFGRSLERPLGA</sequence>
<dbReference type="Proteomes" id="UP000285710">
    <property type="component" value="Unassembled WGS sequence"/>
</dbReference>
<protein>
    <submittedName>
        <fullName evidence="1">SRPBCC family protein</fullName>
    </submittedName>
</protein>
<dbReference type="Pfam" id="PF10604">
    <property type="entry name" value="Polyketide_cyc2"/>
    <property type="match status" value="1"/>
</dbReference>
<dbReference type="Gene3D" id="3.30.530.20">
    <property type="match status" value="1"/>
</dbReference>
<dbReference type="CDD" id="cd07812">
    <property type="entry name" value="SRPBCC"/>
    <property type="match status" value="1"/>
</dbReference>
<dbReference type="RefSeq" id="WP_128183531.1">
    <property type="nucleotide sequence ID" value="NZ_JBHRSO010000005.1"/>
</dbReference>
<keyword evidence="4" id="KW-1185">Reference proteome</keyword>
<evidence type="ECO:0000313" key="3">
    <source>
        <dbReference type="Proteomes" id="UP000284476"/>
    </source>
</evidence>
<dbReference type="EMBL" id="SAUW01000003">
    <property type="protein sequence ID" value="RWR14380.1"/>
    <property type="molecule type" value="Genomic_DNA"/>
</dbReference>
<evidence type="ECO:0000313" key="1">
    <source>
        <dbReference type="EMBL" id="RWR14380.1"/>
    </source>
</evidence>
<dbReference type="AlphaFoldDB" id="A0A443J1S2"/>
<gene>
    <name evidence="2" type="ORF">D2T30_07395</name>
    <name evidence="1" type="ORF">D2T33_04005</name>
</gene>
<dbReference type="SUPFAM" id="SSF55961">
    <property type="entry name" value="Bet v1-like"/>
    <property type="match status" value="1"/>
</dbReference>
<reference evidence="3 4" key="1">
    <citation type="submission" date="2019-01" db="EMBL/GenBank/DDBJ databases">
        <title>Sinorhodobacter populi sp. nov. isolated from the symptomatic bark tissue of Populus euramericana canker.</title>
        <authorList>
            <person name="Xu G."/>
        </authorList>
    </citation>
    <scope>NUCLEOTIDE SEQUENCE [LARGE SCALE GENOMIC DNA]</scope>
    <source>
        <strain evidence="1 4">2D-5</strain>
        <strain evidence="2 3">SK2B-1</strain>
    </source>
</reference>
<dbReference type="InterPro" id="IPR019587">
    <property type="entry name" value="Polyketide_cyclase/dehydratase"/>
</dbReference>
<dbReference type="InterPro" id="IPR023393">
    <property type="entry name" value="START-like_dom_sf"/>
</dbReference>
<name>A0A443J1S2_9RHOB</name>
<accession>A0A443JNT1</accession>
<evidence type="ECO:0000313" key="4">
    <source>
        <dbReference type="Proteomes" id="UP000285710"/>
    </source>
</evidence>
<organism evidence="1 4">
    <name type="scientific">Paenirhodobacter populi</name>
    <dbReference type="NCBI Taxonomy" id="2306993"/>
    <lineage>
        <taxon>Bacteria</taxon>
        <taxon>Pseudomonadati</taxon>
        <taxon>Pseudomonadota</taxon>
        <taxon>Alphaproteobacteria</taxon>
        <taxon>Rhodobacterales</taxon>
        <taxon>Rhodobacter group</taxon>
        <taxon>Paenirhodobacter</taxon>
    </lineage>
</organism>
<dbReference type="EMBL" id="SAUZ01000006">
    <property type="protein sequence ID" value="RWR22160.1"/>
    <property type="molecule type" value="Genomic_DNA"/>
</dbReference>
<evidence type="ECO:0000313" key="2">
    <source>
        <dbReference type="EMBL" id="RWR22160.1"/>
    </source>
</evidence>